<dbReference type="Gene3D" id="3.40.50.720">
    <property type="entry name" value="NAD(P)-binding Rossmann-like Domain"/>
    <property type="match status" value="1"/>
</dbReference>
<dbReference type="InterPro" id="IPR006096">
    <property type="entry name" value="Glu/Leu/Phe/Val/Trp_DH_C"/>
</dbReference>
<dbReference type="GO" id="GO:0004352">
    <property type="term" value="F:glutamate dehydrogenase (NAD+) activity"/>
    <property type="evidence" value="ECO:0007669"/>
    <property type="project" value="TreeGrafter"/>
</dbReference>
<keyword evidence="4" id="KW-0547">Nucleotide-binding</keyword>
<feature type="binding site" evidence="4">
    <location>
        <position position="359"/>
    </location>
    <ligand>
        <name>substrate</name>
    </ligand>
</feature>
<gene>
    <name evidence="8" type="ORF">KC573_02945</name>
</gene>
<feature type="binding site" evidence="4">
    <location>
        <position position="225"/>
    </location>
    <ligand>
        <name>NAD(+)</name>
        <dbReference type="ChEBI" id="CHEBI:57540"/>
    </ligand>
</feature>
<dbReference type="SUPFAM" id="SSF53223">
    <property type="entry name" value="Aminoacid dehydrogenase-like, N-terminal domain"/>
    <property type="match status" value="1"/>
</dbReference>
<evidence type="ECO:0000256" key="4">
    <source>
        <dbReference type="PIRSR" id="PIRSR000185-2"/>
    </source>
</evidence>
<evidence type="ECO:0000313" key="8">
    <source>
        <dbReference type="EMBL" id="MCA9397762.1"/>
    </source>
</evidence>
<dbReference type="Pfam" id="PF00208">
    <property type="entry name" value="ELFV_dehydrog"/>
    <property type="match status" value="1"/>
</dbReference>
<protein>
    <submittedName>
        <fullName evidence="8">Glu/Leu/Phe/Val dehydrogenase</fullName>
    </submittedName>
</protein>
<evidence type="ECO:0000256" key="5">
    <source>
        <dbReference type="PIRSR" id="PIRSR000185-3"/>
    </source>
</evidence>
<proteinExistence type="inferred from homology"/>
<dbReference type="PANTHER" id="PTHR11606:SF13">
    <property type="entry name" value="GLUTAMATE DEHYDROGENASE 1, MITOCHONDRIAL"/>
    <property type="match status" value="1"/>
</dbReference>
<dbReference type="InterPro" id="IPR036291">
    <property type="entry name" value="NAD(P)-bd_dom_sf"/>
</dbReference>
<comment type="similarity">
    <text evidence="1 6">Belongs to the Glu/Leu/Phe/Val dehydrogenases family.</text>
</comment>
<feature type="active site" description="Proton donor" evidence="3">
    <location>
        <position position="110"/>
    </location>
</feature>
<keyword evidence="4" id="KW-0520">NAD</keyword>
<dbReference type="InterPro" id="IPR006095">
    <property type="entry name" value="Glu/Leu/Phe/Val/Trp_DH"/>
</dbReference>
<name>A0A955LWC7_UNCKA</name>
<feature type="binding site" evidence="4">
    <location>
        <position position="98"/>
    </location>
    <ligand>
        <name>substrate</name>
    </ligand>
</feature>
<evidence type="ECO:0000259" key="7">
    <source>
        <dbReference type="SMART" id="SM00839"/>
    </source>
</evidence>
<evidence type="ECO:0000256" key="2">
    <source>
        <dbReference type="ARBA" id="ARBA00023002"/>
    </source>
</evidence>
<dbReference type="InterPro" id="IPR033922">
    <property type="entry name" value="NAD_bind_Glu_DH"/>
</dbReference>
<organism evidence="8 9">
    <name type="scientific">candidate division WWE3 bacterium</name>
    <dbReference type="NCBI Taxonomy" id="2053526"/>
    <lineage>
        <taxon>Bacteria</taxon>
        <taxon>Katanobacteria</taxon>
    </lineage>
</organism>
<feature type="site" description="Important for catalysis" evidence="5">
    <location>
        <position position="150"/>
    </location>
</feature>
<accession>A0A955LWC7</accession>
<dbReference type="EMBL" id="JAGQKY010000133">
    <property type="protein sequence ID" value="MCA9397762.1"/>
    <property type="molecule type" value="Genomic_DNA"/>
</dbReference>
<dbReference type="GO" id="GO:0000166">
    <property type="term" value="F:nucleotide binding"/>
    <property type="evidence" value="ECO:0007669"/>
    <property type="project" value="UniProtKB-KW"/>
</dbReference>
<dbReference type="InterPro" id="IPR014362">
    <property type="entry name" value="Glu_DH"/>
</dbReference>
<dbReference type="PIRSF" id="PIRSF000185">
    <property type="entry name" value="Glu_DH"/>
    <property type="match status" value="1"/>
</dbReference>
<dbReference type="AlphaFoldDB" id="A0A955LWC7"/>
<evidence type="ECO:0000256" key="6">
    <source>
        <dbReference type="RuleBase" id="RU004417"/>
    </source>
</evidence>
<reference evidence="8" key="2">
    <citation type="journal article" date="2021" name="Microbiome">
        <title>Successional dynamics and alternative stable states in a saline activated sludge microbial community over 9 years.</title>
        <authorList>
            <person name="Wang Y."/>
            <person name="Ye J."/>
            <person name="Ju F."/>
            <person name="Liu L."/>
            <person name="Boyd J.A."/>
            <person name="Deng Y."/>
            <person name="Parks D.H."/>
            <person name="Jiang X."/>
            <person name="Yin X."/>
            <person name="Woodcroft B.J."/>
            <person name="Tyson G.W."/>
            <person name="Hugenholtz P."/>
            <person name="Polz M.F."/>
            <person name="Zhang T."/>
        </authorList>
    </citation>
    <scope>NUCLEOTIDE SEQUENCE</scope>
    <source>
        <strain evidence="8">HKST-UBA02</strain>
    </source>
</reference>
<feature type="domain" description="Glutamate/phenylalanine/leucine/valine/L-tryptophan dehydrogenase C-terminal" evidence="7">
    <location>
        <begin position="187"/>
        <end position="409"/>
    </location>
</feature>
<reference evidence="8" key="1">
    <citation type="submission" date="2020-04" db="EMBL/GenBank/DDBJ databases">
        <authorList>
            <person name="Zhang T."/>
        </authorList>
    </citation>
    <scope>NUCLEOTIDE SEQUENCE</scope>
    <source>
        <strain evidence="8">HKST-UBA02</strain>
    </source>
</reference>
<dbReference type="SUPFAM" id="SSF51735">
    <property type="entry name" value="NAD(P)-binding Rossmann-fold domains"/>
    <property type="match status" value="1"/>
</dbReference>
<feature type="non-terminal residue" evidence="8">
    <location>
        <position position="409"/>
    </location>
</feature>
<dbReference type="PROSITE" id="PS00074">
    <property type="entry name" value="GLFV_DEHYDROGENASE"/>
    <property type="match status" value="1"/>
</dbReference>
<dbReference type="InterPro" id="IPR006097">
    <property type="entry name" value="Glu/Leu/Phe/Val/Trp_DH_dimer"/>
</dbReference>
<dbReference type="Proteomes" id="UP000699691">
    <property type="component" value="Unassembled WGS sequence"/>
</dbReference>
<feature type="binding site" evidence="4">
    <location>
        <position position="194"/>
    </location>
    <ligand>
        <name>NAD(+)</name>
        <dbReference type="ChEBI" id="CHEBI:57540"/>
    </ligand>
</feature>
<dbReference type="Pfam" id="PF02812">
    <property type="entry name" value="ELFV_dehydrog_N"/>
    <property type="match status" value="1"/>
</dbReference>
<comment type="caution">
    <text evidence="8">The sequence shown here is derived from an EMBL/GenBank/DDBJ whole genome shotgun (WGS) entry which is preliminary data.</text>
</comment>
<evidence type="ECO:0000256" key="1">
    <source>
        <dbReference type="ARBA" id="ARBA00006382"/>
    </source>
</evidence>
<dbReference type="GO" id="GO:0006538">
    <property type="term" value="P:L-glutamate catabolic process"/>
    <property type="evidence" value="ECO:0007669"/>
    <property type="project" value="TreeGrafter"/>
</dbReference>
<dbReference type="CDD" id="cd01076">
    <property type="entry name" value="NAD_bind_1_Glu_DH"/>
    <property type="match status" value="1"/>
</dbReference>
<feature type="binding site" evidence="4">
    <location>
        <position position="74"/>
    </location>
    <ligand>
        <name>substrate</name>
    </ligand>
</feature>
<evidence type="ECO:0000256" key="3">
    <source>
        <dbReference type="PIRSR" id="PIRSR000185-1"/>
    </source>
</evidence>
<dbReference type="PANTHER" id="PTHR11606">
    <property type="entry name" value="GLUTAMATE DEHYDROGENASE"/>
    <property type="match status" value="1"/>
</dbReference>
<dbReference type="InterPro" id="IPR046346">
    <property type="entry name" value="Aminoacid_DH-like_N_sf"/>
</dbReference>
<evidence type="ECO:0000313" key="9">
    <source>
        <dbReference type="Proteomes" id="UP000699691"/>
    </source>
</evidence>
<dbReference type="PRINTS" id="PR00082">
    <property type="entry name" value="GLFDHDRGNASE"/>
</dbReference>
<dbReference type="Gene3D" id="3.40.50.10860">
    <property type="entry name" value="Leucine Dehydrogenase, chain A, domain 1"/>
    <property type="match status" value="1"/>
</dbReference>
<keyword evidence="2 6" id="KW-0560">Oxidoreductase</keyword>
<dbReference type="SMART" id="SM00839">
    <property type="entry name" value="ELFV_dehydrog"/>
    <property type="match status" value="1"/>
</dbReference>
<sequence>MSNPYEAAKTQLDEIYEFLLEDYTDTVRLDYIIGLLKQPQHLFKTELTVKMDDDSIQFFPAFRSQHNDARGPYKGGIRFHPDVSEEEVKALSMWMSWKCAVVDIPFGGGKGGVVVDPKKLSVNELKQLSFAYAEFIAENIGSWKDIPAPDVNTDSQIMAWMLERYEQQIDHHEPGVFTGKPIELGGSLGRTEATGQGGVFVLEAYTKANDLHPEDIRIAIQGFGNVGYWFANLAQQAGFTVVAVSDSSGGFMADDGIDIDHVHSLKKEYGSFKAAFEDTDKSSYTFISNEELLGLDVEVLVPSALENAITIDNVQSIKAQTVLELANGPTSPDAEEILVKRGVDVIPDVLANAGGVTVSYFEWVQNLHGYSWSLAKVTADLQEKMETAFNNVYYVMNAKNCSYRQAAYV</sequence>
<dbReference type="InterPro" id="IPR033524">
    <property type="entry name" value="Glu/Leu/Phe/Val_DH_AS"/>
</dbReference>